<evidence type="ECO:0000256" key="1">
    <source>
        <dbReference type="SAM" id="MobiDB-lite"/>
    </source>
</evidence>
<name>A0A9J6EEG2_RHIMP</name>
<dbReference type="AlphaFoldDB" id="A0A9J6EEG2"/>
<proteinExistence type="predicted"/>
<sequence length="383" mass="42364">MYFKIAKPKMQFGSREVPSVETFNTITDVDKAKQALFLLPHMNVAEKSPEYSEWQTVKTGDSVPQHTSGYWEGDFCTRSTQTEVARESSTQTEPLTISSYGVWLNENAALADTHFITSASEDERLTVDTQRLVLHNSSDDTRHSFIWKFASRWNSTPFLIAVAALVSFVFVLVVIGTILGTYSSNPKMDGLEMLPDLFENEPSVSVVHEQVVNITASTMAHADTTAPVVAKKSLRAAHSARSAKVRKATNTAHRESIPTEDARGTTYAVRKLPITTGLRWTSTLSTTMDHRKGVQVVGTHDLAQRKYHLDEVTGKNDVLSRMVYELTAAGATDSLVKSQSSENSSSFGEADIRPRNTDTELENENSTQSESEAYITCGALDRK</sequence>
<reference evidence="3" key="1">
    <citation type="journal article" date="2020" name="Cell">
        <title>Large-Scale Comparative Analyses of Tick Genomes Elucidate Their Genetic Diversity and Vector Capacities.</title>
        <authorList>
            <consortium name="Tick Genome and Microbiome Consortium (TIGMIC)"/>
            <person name="Jia N."/>
            <person name="Wang J."/>
            <person name="Shi W."/>
            <person name="Du L."/>
            <person name="Sun Y."/>
            <person name="Zhan W."/>
            <person name="Jiang J.F."/>
            <person name="Wang Q."/>
            <person name="Zhang B."/>
            <person name="Ji P."/>
            <person name="Bell-Sakyi L."/>
            <person name="Cui X.M."/>
            <person name="Yuan T.T."/>
            <person name="Jiang B.G."/>
            <person name="Yang W.F."/>
            <person name="Lam T.T."/>
            <person name="Chang Q.C."/>
            <person name="Ding S.J."/>
            <person name="Wang X.J."/>
            <person name="Zhu J.G."/>
            <person name="Ruan X.D."/>
            <person name="Zhao L."/>
            <person name="Wei J.T."/>
            <person name="Ye R.Z."/>
            <person name="Que T.C."/>
            <person name="Du C.H."/>
            <person name="Zhou Y.H."/>
            <person name="Cheng J.X."/>
            <person name="Dai P.F."/>
            <person name="Guo W.B."/>
            <person name="Han X.H."/>
            <person name="Huang E.J."/>
            <person name="Li L.F."/>
            <person name="Wei W."/>
            <person name="Gao Y.C."/>
            <person name="Liu J.Z."/>
            <person name="Shao H.Z."/>
            <person name="Wang X."/>
            <person name="Wang C.C."/>
            <person name="Yang T.C."/>
            <person name="Huo Q.B."/>
            <person name="Li W."/>
            <person name="Chen H.Y."/>
            <person name="Chen S.E."/>
            <person name="Zhou L.G."/>
            <person name="Ni X.B."/>
            <person name="Tian J.H."/>
            <person name="Sheng Y."/>
            <person name="Liu T."/>
            <person name="Pan Y.S."/>
            <person name="Xia L.Y."/>
            <person name="Li J."/>
            <person name="Zhao F."/>
            <person name="Cao W.C."/>
        </authorList>
    </citation>
    <scope>NUCLEOTIDE SEQUENCE</scope>
    <source>
        <strain evidence="3">Rmic-2018</strain>
    </source>
</reference>
<reference evidence="3" key="2">
    <citation type="submission" date="2021-09" db="EMBL/GenBank/DDBJ databases">
        <authorList>
            <person name="Jia N."/>
            <person name="Wang J."/>
            <person name="Shi W."/>
            <person name="Du L."/>
            <person name="Sun Y."/>
            <person name="Zhan W."/>
            <person name="Jiang J."/>
            <person name="Wang Q."/>
            <person name="Zhang B."/>
            <person name="Ji P."/>
            <person name="Sakyi L.B."/>
            <person name="Cui X."/>
            <person name="Yuan T."/>
            <person name="Jiang B."/>
            <person name="Yang W."/>
            <person name="Lam T.T.-Y."/>
            <person name="Chang Q."/>
            <person name="Ding S."/>
            <person name="Wang X."/>
            <person name="Zhu J."/>
            <person name="Ruan X."/>
            <person name="Zhao L."/>
            <person name="Wei J."/>
            <person name="Que T."/>
            <person name="Du C."/>
            <person name="Cheng J."/>
            <person name="Dai P."/>
            <person name="Han X."/>
            <person name="Huang E."/>
            <person name="Gao Y."/>
            <person name="Liu J."/>
            <person name="Shao H."/>
            <person name="Ye R."/>
            <person name="Li L."/>
            <person name="Wei W."/>
            <person name="Wang X."/>
            <person name="Wang C."/>
            <person name="Huo Q."/>
            <person name="Li W."/>
            <person name="Guo W."/>
            <person name="Chen H."/>
            <person name="Chen S."/>
            <person name="Zhou L."/>
            <person name="Zhou L."/>
            <person name="Ni X."/>
            <person name="Tian J."/>
            <person name="Zhou Y."/>
            <person name="Sheng Y."/>
            <person name="Liu T."/>
            <person name="Pan Y."/>
            <person name="Xia L."/>
            <person name="Li J."/>
            <person name="Zhao F."/>
            <person name="Cao W."/>
        </authorList>
    </citation>
    <scope>NUCLEOTIDE SEQUENCE</scope>
    <source>
        <strain evidence="3">Rmic-2018</strain>
        <tissue evidence="3">Larvae</tissue>
    </source>
</reference>
<comment type="caution">
    <text evidence="3">The sequence shown here is derived from an EMBL/GenBank/DDBJ whole genome shotgun (WGS) entry which is preliminary data.</text>
</comment>
<evidence type="ECO:0000313" key="4">
    <source>
        <dbReference type="Proteomes" id="UP000821866"/>
    </source>
</evidence>
<feature type="compositionally biased region" description="Low complexity" evidence="1">
    <location>
        <begin position="334"/>
        <end position="346"/>
    </location>
</feature>
<keyword evidence="4" id="KW-1185">Reference proteome</keyword>
<keyword evidence="2" id="KW-1133">Transmembrane helix</keyword>
<protein>
    <submittedName>
        <fullName evidence="3">Uncharacterized protein</fullName>
    </submittedName>
</protein>
<feature type="transmembrane region" description="Helical" evidence="2">
    <location>
        <begin position="158"/>
        <end position="182"/>
    </location>
</feature>
<keyword evidence="2" id="KW-0812">Transmembrane</keyword>
<keyword evidence="2" id="KW-0472">Membrane</keyword>
<accession>A0A9J6EEG2</accession>
<gene>
    <name evidence="3" type="ORF">HPB51_000403</name>
</gene>
<dbReference type="EMBL" id="JABSTU010000004">
    <property type="protein sequence ID" value="KAH8032674.1"/>
    <property type="molecule type" value="Genomic_DNA"/>
</dbReference>
<dbReference type="Proteomes" id="UP000821866">
    <property type="component" value="Chromosome 2"/>
</dbReference>
<evidence type="ECO:0000313" key="3">
    <source>
        <dbReference type="EMBL" id="KAH8032674.1"/>
    </source>
</evidence>
<feature type="region of interest" description="Disordered" evidence="1">
    <location>
        <begin position="334"/>
        <end position="383"/>
    </location>
</feature>
<evidence type="ECO:0000256" key="2">
    <source>
        <dbReference type="SAM" id="Phobius"/>
    </source>
</evidence>
<organism evidence="3 4">
    <name type="scientific">Rhipicephalus microplus</name>
    <name type="common">Cattle tick</name>
    <name type="synonym">Boophilus microplus</name>
    <dbReference type="NCBI Taxonomy" id="6941"/>
    <lineage>
        <taxon>Eukaryota</taxon>
        <taxon>Metazoa</taxon>
        <taxon>Ecdysozoa</taxon>
        <taxon>Arthropoda</taxon>
        <taxon>Chelicerata</taxon>
        <taxon>Arachnida</taxon>
        <taxon>Acari</taxon>
        <taxon>Parasitiformes</taxon>
        <taxon>Ixodida</taxon>
        <taxon>Ixodoidea</taxon>
        <taxon>Ixodidae</taxon>
        <taxon>Rhipicephalinae</taxon>
        <taxon>Rhipicephalus</taxon>
        <taxon>Boophilus</taxon>
    </lineage>
</organism>